<dbReference type="Proteomes" id="UP001449225">
    <property type="component" value="Unassembled WGS sequence"/>
</dbReference>
<reference evidence="2 3" key="1">
    <citation type="submission" date="2024-03" db="EMBL/GenBank/DDBJ databases">
        <title>Community enrichment and isolation of bacterial strains for fucoidan degradation.</title>
        <authorList>
            <person name="Sichert A."/>
        </authorList>
    </citation>
    <scope>NUCLEOTIDE SEQUENCE [LARGE SCALE GENOMIC DNA]</scope>
    <source>
        <strain evidence="2 3">AS76</strain>
    </source>
</reference>
<keyword evidence="3" id="KW-1185">Reference proteome</keyword>
<dbReference type="SUPFAM" id="SSF56935">
    <property type="entry name" value="Porins"/>
    <property type="match status" value="1"/>
</dbReference>
<organism evidence="2 3">
    <name type="scientific">Neptuniibacter pectenicola</name>
    <dbReference type="NCBI Taxonomy" id="1806669"/>
    <lineage>
        <taxon>Bacteria</taxon>
        <taxon>Pseudomonadati</taxon>
        <taxon>Pseudomonadota</taxon>
        <taxon>Gammaproteobacteria</taxon>
        <taxon>Oceanospirillales</taxon>
        <taxon>Oceanospirillaceae</taxon>
        <taxon>Neptuniibacter</taxon>
    </lineage>
</organism>
<comment type="caution">
    <text evidence="2">The sequence shown here is derived from an EMBL/GenBank/DDBJ whole genome shotgun (WGS) entry which is preliminary data.</text>
</comment>
<accession>A0ABU9TPH6</accession>
<keyword evidence="1" id="KW-0732">Signal</keyword>
<protein>
    <recommendedName>
        <fullName evidence="4">Phosphate-selective porin O and P</fullName>
    </recommendedName>
</protein>
<gene>
    <name evidence="2" type="ORF">WNY58_04350</name>
</gene>
<dbReference type="Gene3D" id="2.40.160.10">
    <property type="entry name" value="Porin"/>
    <property type="match status" value="1"/>
</dbReference>
<feature type="chain" id="PRO_5045845892" description="Phosphate-selective porin O and P" evidence="1">
    <location>
        <begin position="26"/>
        <end position="398"/>
    </location>
</feature>
<evidence type="ECO:0000313" key="2">
    <source>
        <dbReference type="EMBL" id="MEM5535619.1"/>
    </source>
</evidence>
<dbReference type="RefSeq" id="WP_342853836.1">
    <property type="nucleotide sequence ID" value="NZ_JBBMRA010000002.1"/>
</dbReference>
<sequence>MLKNYGLIKWLGLFLFSLPWVHATADEINWEVNGFVTQGFALSDDNNFYGDSESGSFDFRELGLSTSARLSERLLVSGQLVSRKAGKVDDGDLSVDYALVDYRFLEQQWGNAGVQLGRIKNPFGFYNSTRDVAFTRPSIMLPQSIYFDRARNLELSSDGFVLYGTKMFSSGRIKSELFAGAPRKDANVEYAYLNADWPGSFEDSEGYLWRNEYSSNDYSFIAAITYGNFKLDFEHPGTPAPGAPGDGVLDLDIAAISLQYNWDRWSLTGEYFRQNIDWGDIGGIFSIKPQTSSESFYVQLEHRLTSDISMFVRRDIFYMDKDDKDGTKGQLLDGQPPYTHYAFDWTVGVGWEATPNWLLRAELHKVEGTAWLATQDNPVGVEKEKNWNMFLLQATYRF</sequence>
<evidence type="ECO:0000256" key="1">
    <source>
        <dbReference type="SAM" id="SignalP"/>
    </source>
</evidence>
<feature type="signal peptide" evidence="1">
    <location>
        <begin position="1"/>
        <end position="25"/>
    </location>
</feature>
<proteinExistence type="predicted"/>
<dbReference type="InterPro" id="IPR023614">
    <property type="entry name" value="Porin_dom_sf"/>
</dbReference>
<dbReference type="EMBL" id="JBBMRA010000002">
    <property type="protein sequence ID" value="MEM5535619.1"/>
    <property type="molecule type" value="Genomic_DNA"/>
</dbReference>
<evidence type="ECO:0000313" key="3">
    <source>
        <dbReference type="Proteomes" id="UP001449225"/>
    </source>
</evidence>
<evidence type="ECO:0008006" key="4">
    <source>
        <dbReference type="Google" id="ProtNLM"/>
    </source>
</evidence>
<name>A0ABU9TPH6_9GAMM</name>